<feature type="compositionally biased region" description="Gly residues" evidence="1">
    <location>
        <begin position="7"/>
        <end position="22"/>
    </location>
</feature>
<evidence type="ECO:0000313" key="3">
    <source>
        <dbReference type="Proteomes" id="UP001461498"/>
    </source>
</evidence>
<protein>
    <submittedName>
        <fullName evidence="2">Uncharacterized protein</fullName>
    </submittedName>
</protein>
<name>A0AAW1CND2_9HEMI</name>
<evidence type="ECO:0000256" key="1">
    <source>
        <dbReference type="SAM" id="MobiDB-lite"/>
    </source>
</evidence>
<reference evidence="2 3" key="1">
    <citation type="submission" date="2022-12" db="EMBL/GenBank/DDBJ databases">
        <title>Chromosome-level genome assembly of true bugs.</title>
        <authorList>
            <person name="Ma L."/>
            <person name="Li H."/>
        </authorList>
    </citation>
    <scope>NUCLEOTIDE SEQUENCE [LARGE SCALE GENOMIC DNA]</scope>
    <source>
        <strain evidence="2">Lab_2022b</strain>
    </source>
</reference>
<gene>
    <name evidence="2" type="ORF">O3M35_001411</name>
</gene>
<evidence type="ECO:0000313" key="2">
    <source>
        <dbReference type="EMBL" id="KAK9500074.1"/>
    </source>
</evidence>
<accession>A0AAW1CND2</accession>
<sequence>MTHSFPPGGGSGGGTLPRGAGTGSSASLLRGYTTSAKPPPSGQHLLSHFPIYRIFFM</sequence>
<feature type="region of interest" description="Disordered" evidence="1">
    <location>
        <begin position="1"/>
        <end position="44"/>
    </location>
</feature>
<dbReference type="AlphaFoldDB" id="A0AAW1CND2"/>
<proteinExistence type="predicted"/>
<dbReference type="EMBL" id="JAPXFL010000010">
    <property type="protein sequence ID" value="KAK9500074.1"/>
    <property type="molecule type" value="Genomic_DNA"/>
</dbReference>
<comment type="caution">
    <text evidence="2">The sequence shown here is derived from an EMBL/GenBank/DDBJ whole genome shotgun (WGS) entry which is preliminary data.</text>
</comment>
<organism evidence="2 3">
    <name type="scientific">Rhynocoris fuscipes</name>
    <dbReference type="NCBI Taxonomy" id="488301"/>
    <lineage>
        <taxon>Eukaryota</taxon>
        <taxon>Metazoa</taxon>
        <taxon>Ecdysozoa</taxon>
        <taxon>Arthropoda</taxon>
        <taxon>Hexapoda</taxon>
        <taxon>Insecta</taxon>
        <taxon>Pterygota</taxon>
        <taxon>Neoptera</taxon>
        <taxon>Paraneoptera</taxon>
        <taxon>Hemiptera</taxon>
        <taxon>Heteroptera</taxon>
        <taxon>Panheteroptera</taxon>
        <taxon>Cimicomorpha</taxon>
        <taxon>Reduviidae</taxon>
        <taxon>Harpactorinae</taxon>
        <taxon>Harpactorini</taxon>
        <taxon>Rhynocoris</taxon>
    </lineage>
</organism>
<keyword evidence="3" id="KW-1185">Reference proteome</keyword>
<dbReference type="Proteomes" id="UP001461498">
    <property type="component" value="Unassembled WGS sequence"/>
</dbReference>